<reference evidence="2" key="1">
    <citation type="submission" date="2018-06" db="EMBL/GenBank/DDBJ databases">
        <authorList>
            <person name="Zhirakovskaya E."/>
        </authorList>
    </citation>
    <scope>NUCLEOTIDE SEQUENCE</scope>
</reference>
<protein>
    <submittedName>
        <fullName evidence="2">Cysteine desulfurase</fullName>
        <ecNumber evidence="2">2.8.1.7</ecNumber>
    </submittedName>
</protein>
<dbReference type="InterPro" id="IPR000192">
    <property type="entry name" value="Aminotrans_V_dom"/>
</dbReference>
<gene>
    <name evidence="2" type="ORF">MNBD_ALPHA12-2025</name>
</gene>
<proteinExistence type="predicted"/>
<sequence length="411" mass="44728">MAFPLPLDPSSIRANFPAFAEPSLEGQAFFENAGGSYASQQVLERLEHYWRATKVQPYGAYPTSIAAGQAMDLGYQRISEALEIDNDWIHIGPSTSQNAYVLAIAFAQIIKPGEAIVLTNQDHEANSGFWRRLSAKGIEVREWKIDPESGHLDPDDLVELLDEKVRFVAFPHCSNIVGEINPAARICRIIHDAGALAIVDGVSAAPHGLPDLGEIDPDIYFFSAYKTYGPHLGVMAIRPSVAAALPNQGHHFNEHKARYRLTPAGPDHAQIAALAGIADYLEALAEIAGDAIKGKTAFRRAHNAQRAQEIALTAPLLDWLNARNDVRLIGPKTAKDRVPTISLQLATPGFDMAQQLAKHSIMAGGGHFYGQRTLEGLGINPEHGVLRLSFVHYTSSDEIERLITALDACLA</sequence>
<dbReference type="Pfam" id="PF00266">
    <property type="entry name" value="Aminotran_5"/>
    <property type="match status" value="1"/>
</dbReference>
<dbReference type="InterPro" id="IPR015421">
    <property type="entry name" value="PyrdxlP-dep_Trfase_major"/>
</dbReference>
<dbReference type="AlphaFoldDB" id="A0A3B0T7B2"/>
<dbReference type="InterPro" id="IPR015424">
    <property type="entry name" value="PyrdxlP-dep_Trfase"/>
</dbReference>
<feature type="domain" description="Aminotransferase class V" evidence="1">
    <location>
        <begin position="29"/>
        <end position="402"/>
    </location>
</feature>
<dbReference type="InterPro" id="IPR015422">
    <property type="entry name" value="PyrdxlP-dep_Trfase_small"/>
</dbReference>
<dbReference type="PANTHER" id="PTHR43586">
    <property type="entry name" value="CYSTEINE DESULFURASE"/>
    <property type="match status" value="1"/>
</dbReference>
<dbReference type="Gene3D" id="3.40.640.10">
    <property type="entry name" value="Type I PLP-dependent aspartate aminotransferase-like (Major domain)"/>
    <property type="match status" value="1"/>
</dbReference>
<dbReference type="EMBL" id="UOEO01000007">
    <property type="protein sequence ID" value="VAW14295.1"/>
    <property type="molecule type" value="Genomic_DNA"/>
</dbReference>
<name>A0A3B0T7B2_9ZZZZ</name>
<dbReference type="SUPFAM" id="SSF53383">
    <property type="entry name" value="PLP-dependent transferases"/>
    <property type="match status" value="1"/>
</dbReference>
<dbReference type="Gene3D" id="3.90.1150.10">
    <property type="entry name" value="Aspartate Aminotransferase, domain 1"/>
    <property type="match status" value="1"/>
</dbReference>
<organism evidence="2">
    <name type="scientific">hydrothermal vent metagenome</name>
    <dbReference type="NCBI Taxonomy" id="652676"/>
    <lineage>
        <taxon>unclassified sequences</taxon>
        <taxon>metagenomes</taxon>
        <taxon>ecological metagenomes</taxon>
    </lineage>
</organism>
<dbReference type="EC" id="2.8.1.7" evidence="2"/>
<evidence type="ECO:0000313" key="2">
    <source>
        <dbReference type="EMBL" id="VAW14295.1"/>
    </source>
</evidence>
<keyword evidence="2" id="KW-0808">Transferase</keyword>
<accession>A0A3B0T7B2</accession>
<dbReference type="GO" id="GO:0031071">
    <property type="term" value="F:cysteine desulfurase activity"/>
    <property type="evidence" value="ECO:0007669"/>
    <property type="project" value="UniProtKB-EC"/>
</dbReference>
<dbReference type="PANTHER" id="PTHR43586:SF21">
    <property type="entry name" value="PYRIDOXAL PHOSPHATE (PLP)-DEPENDENT ASPARTATE AMINOTRANSFERASE SUPERFAMILY"/>
    <property type="match status" value="1"/>
</dbReference>
<evidence type="ECO:0000259" key="1">
    <source>
        <dbReference type="Pfam" id="PF00266"/>
    </source>
</evidence>